<dbReference type="EC" id="2.1.1.114" evidence="5"/>
<evidence type="ECO:0000256" key="5">
    <source>
        <dbReference type="HAMAP-Rule" id="MF_03190"/>
    </source>
</evidence>
<dbReference type="GO" id="GO:0010420">
    <property type="term" value="F:polyprenyldihydroxybenzoate methyltransferase activity"/>
    <property type="evidence" value="ECO:0007669"/>
    <property type="project" value="UniProtKB-UniRule"/>
</dbReference>
<dbReference type="PANTHER" id="PTHR43464">
    <property type="entry name" value="METHYLTRANSFERASE"/>
    <property type="match status" value="1"/>
</dbReference>
<feature type="binding site" evidence="5">
    <location>
        <position position="142"/>
    </location>
    <ligand>
        <name>S-adenosyl-L-methionine</name>
        <dbReference type="ChEBI" id="CHEBI:59789"/>
    </ligand>
</feature>
<evidence type="ECO:0000256" key="2">
    <source>
        <dbReference type="ARBA" id="ARBA00022679"/>
    </source>
</evidence>
<keyword evidence="3 5" id="KW-0831">Ubiquinone biosynthesis</keyword>
<dbReference type="AlphaFoldDB" id="A0AB34PMQ9"/>
<keyword evidence="5" id="KW-0472">Membrane</keyword>
<dbReference type="GO" id="GO:0032259">
    <property type="term" value="P:methylation"/>
    <property type="evidence" value="ECO:0007669"/>
    <property type="project" value="UniProtKB-KW"/>
</dbReference>
<keyword evidence="4 5" id="KW-0949">S-adenosyl-L-methionine</keyword>
<dbReference type="HAMAP" id="MF_00472">
    <property type="entry name" value="UbiG"/>
    <property type="match status" value="1"/>
</dbReference>
<dbReference type="EMBL" id="AJIX01000033">
    <property type="protein sequence ID" value="KGR07403.1"/>
    <property type="molecule type" value="Genomic_DNA"/>
</dbReference>
<dbReference type="GO" id="GO:0031314">
    <property type="term" value="C:extrinsic component of mitochondrial inner membrane"/>
    <property type="evidence" value="ECO:0007669"/>
    <property type="project" value="UniProtKB-UniRule"/>
</dbReference>
<keyword evidence="5" id="KW-0460">Magnesium</keyword>
<gene>
    <name evidence="5" type="primary">COQ3</name>
    <name evidence="6" type="ORF">MG3_04680</name>
</gene>
<protein>
    <recommendedName>
        <fullName evidence="5">Ubiquinone biosynthesis O-methyltransferase, mitochondrial</fullName>
    </recommendedName>
    <alternativeName>
        <fullName evidence="5">3,4-dihydroxy-5-hexaprenylbenzoate methyltransferase</fullName>
    </alternativeName>
    <alternativeName>
        <fullName evidence="5">3-demethylubiquinol 3-O-methyltransferase</fullName>
    </alternativeName>
    <alternativeName>
        <fullName evidence="5">3-demethylubiquinone 3-O-methyltransferase</fullName>
    </alternativeName>
    <alternativeName>
        <fullName evidence="5">3-demethylubiquinone-6 3-O-methyltransferase</fullName>
    </alternativeName>
    <alternativeName>
        <fullName evidence="5">Hexaprenyldihydroxybenzoate methyltransferase</fullName>
    </alternativeName>
    <alternativeName>
        <fullName evidence="5">Polyprenyldihydroxybenzoate methyltransferase</fullName>
        <shortName evidence="5">DHHB methyltransferase</shortName>
        <shortName evidence="5">DHHB-MT</shortName>
        <shortName evidence="5">DHHB-MTase</shortName>
        <ecNumber evidence="5">2.1.1.-</ecNumber>
        <ecNumber evidence="5">2.1.1.114</ecNumber>
        <ecNumber evidence="5">2.1.1.64</ecNumber>
    </alternativeName>
</protein>
<feature type="binding site" evidence="5">
    <location>
        <position position="215"/>
    </location>
    <ligand>
        <name>Mg(2+)</name>
        <dbReference type="ChEBI" id="CHEBI:18420"/>
    </ligand>
</feature>
<dbReference type="GO" id="GO:0046872">
    <property type="term" value="F:metal ion binding"/>
    <property type="evidence" value="ECO:0007669"/>
    <property type="project" value="UniProtKB-KW"/>
</dbReference>
<reference evidence="6 7" key="1">
    <citation type="submission" date="2013-12" db="EMBL/GenBank/DDBJ databases">
        <title>The Genome Sequence of Candida albicans P78048.</title>
        <authorList>
            <consortium name="The Broad Institute Genome Sequencing Platform"/>
            <consortium name="The Broad Institute Genome Sequencing Center for Infectious Disease"/>
            <person name="Cuomo C."/>
            <person name="Bennett R."/>
            <person name="Hirakawa M."/>
            <person name="Noverr M."/>
            <person name="Mitchell A."/>
            <person name="Young S.K."/>
            <person name="Zeng Q."/>
            <person name="Gargeya S."/>
            <person name="Fitzgerald M."/>
            <person name="Abouelleil A."/>
            <person name="Alvarado L."/>
            <person name="Berlin A.M."/>
            <person name="Chapman S.B."/>
            <person name="Dewar J."/>
            <person name="Goldberg J."/>
            <person name="Griggs A."/>
            <person name="Gujja S."/>
            <person name="Hansen M."/>
            <person name="Howarth C."/>
            <person name="Imamovic A."/>
            <person name="Larimer J."/>
            <person name="McCowan C."/>
            <person name="Murphy C."/>
            <person name="Pearson M."/>
            <person name="Priest M."/>
            <person name="Roberts A."/>
            <person name="Saif S."/>
            <person name="Shea T."/>
            <person name="Sykes S."/>
            <person name="Wortman J."/>
            <person name="Nusbaum C."/>
            <person name="Birren B."/>
        </authorList>
    </citation>
    <scope>NUCLEOTIDE SEQUENCE [LARGE SCALE GENOMIC DNA]</scope>
    <source>
        <strain evidence="6 7">P78048</strain>
    </source>
</reference>
<comment type="catalytic activity">
    <reaction evidence="5">
        <text>a 3-demethylubiquinone + S-adenosyl-L-methionine = a ubiquinone + S-adenosyl-L-homocysteine</text>
        <dbReference type="Rhea" id="RHEA:81215"/>
        <dbReference type="Rhea" id="RHEA-COMP:9565"/>
        <dbReference type="Rhea" id="RHEA-COMP:19654"/>
        <dbReference type="ChEBI" id="CHEBI:16389"/>
        <dbReference type="ChEBI" id="CHEBI:57856"/>
        <dbReference type="ChEBI" id="CHEBI:59789"/>
        <dbReference type="ChEBI" id="CHEBI:231825"/>
    </reaction>
</comment>
<feature type="binding site" evidence="5">
    <location>
        <position position="211"/>
    </location>
    <ligand>
        <name>Mg(2+)</name>
        <dbReference type="ChEBI" id="CHEBI:18420"/>
    </ligand>
</feature>
<evidence type="ECO:0000256" key="3">
    <source>
        <dbReference type="ARBA" id="ARBA00022688"/>
    </source>
</evidence>
<comment type="caution">
    <text evidence="6">The sequence shown here is derived from an EMBL/GenBank/DDBJ whole genome shotgun (WGS) entry which is preliminary data.</text>
</comment>
<keyword evidence="2 5" id="KW-0808">Transferase</keyword>
<comment type="pathway">
    <text evidence="5">Cofactor biosynthesis; ubiquinone biosynthesis.</text>
</comment>
<dbReference type="EC" id="2.1.1.-" evidence="5"/>
<evidence type="ECO:0000256" key="1">
    <source>
        <dbReference type="ARBA" id="ARBA00022603"/>
    </source>
</evidence>
<comment type="similarity">
    <text evidence="5">Belongs to the class I-like SAM-binding methyltransferase superfamily. UbiG/COQ3 family.</text>
</comment>
<proteinExistence type="inferred from homology"/>
<comment type="catalytic activity">
    <reaction evidence="5">
        <text>a 3-demethylubiquinol + S-adenosyl-L-methionine = a ubiquinol + S-adenosyl-L-homocysteine + H(+)</text>
        <dbReference type="Rhea" id="RHEA:44380"/>
        <dbReference type="Rhea" id="RHEA-COMP:9566"/>
        <dbReference type="Rhea" id="RHEA-COMP:10914"/>
        <dbReference type="ChEBI" id="CHEBI:15378"/>
        <dbReference type="ChEBI" id="CHEBI:17976"/>
        <dbReference type="ChEBI" id="CHEBI:57856"/>
        <dbReference type="ChEBI" id="CHEBI:59789"/>
        <dbReference type="ChEBI" id="CHEBI:84422"/>
        <dbReference type="EC" id="2.1.1.64"/>
    </reaction>
</comment>
<dbReference type="SUPFAM" id="SSF53335">
    <property type="entry name" value="S-adenosyl-L-methionine-dependent methyltransferases"/>
    <property type="match status" value="1"/>
</dbReference>
<feature type="binding site" evidence="5">
    <location>
        <position position="79"/>
    </location>
    <ligand>
        <name>S-adenosyl-L-methionine</name>
        <dbReference type="ChEBI" id="CHEBI:59789"/>
    </ligand>
</feature>
<keyword evidence="5" id="KW-0496">Mitochondrion</keyword>
<dbReference type="InterPro" id="IPR010233">
    <property type="entry name" value="UbiG_MeTrfase"/>
</dbReference>
<dbReference type="SMR" id="A0AB34PMQ9"/>
<organism evidence="6 7">
    <name type="scientific">Candida albicans P78048</name>
    <dbReference type="NCBI Taxonomy" id="1094989"/>
    <lineage>
        <taxon>Eukaryota</taxon>
        <taxon>Fungi</taxon>
        <taxon>Dikarya</taxon>
        <taxon>Ascomycota</taxon>
        <taxon>Saccharomycotina</taxon>
        <taxon>Pichiomycetes</taxon>
        <taxon>Debaryomycetaceae</taxon>
        <taxon>Candida/Lodderomyces clade</taxon>
        <taxon>Candida</taxon>
    </lineage>
</organism>
<evidence type="ECO:0000256" key="4">
    <source>
        <dbReference type="ARBA" id="ARBA00022691"/>
    </source>
</evidence>
<comment type="subunit">
    <text evidence="5">Component of a multi-subunit COQ enzyme complex, composed of at least COQ3, COQ4, COQ5, COQ6, COQ7 and COQ9.</text>
</comment>
<dbReference type="PANTHER" id="PTHR43464:SF19">
    <property type="entry name" value="UBIQUINONE BIOSYNTHESIS O-METHYLTRANSFERASE, MITOCHONDRIAL"/>
    <property type="match status" value="1"/>
</dbReference>
<keyword evidence="5" id="KW-0999">Mitochondrion inner membrane</keyword>
<accession>A0AB34PMQ9</accession>
<comment type="function">
    <text evidence="5">O-methyltransferase required for two non-consecutive steps during ubiquinone biosynthesis. Catalyzes the 2 O-methylation of 3,4-dihydroxy-5-(all-trans-polyprenyl)benzoic acid into 4-hydroxy-3-methoxy-5-(all-trans-polyprenyl)benzoic acid. Also catalyzes the last step of ubiquinone biosynthesis by mediating methylation of 3-demethylubiquinone into ubiquinone. Also able to mediate the methylation of 3-demethylubiquinol into ubiquinol.</text>
</comment>
<comment type="cofactor">
    <cofactor evidence="5">
        <name>Mg(2+)</name>
        <dbReference type="ChEBI" id="CHEBI:18420"/>
    </cofactor>
</comment>
<evidence type="ECO:0000313" key="7">
    <source>
        <dbReference type="Proteomes" id="UP000030161"/>
    </source>
</evidence>
<evidence type="ECO:0000313" key="6">
    <source>
        <dbReference type="EMBL" id="KGR07403.1"/>
    </source>
</evidence>
<feature type="binding site" evidence="5">
    <location>
        <position position="165"/>
    </location>
    <ligand>
        <name>S-adenosyl-L-methionine</name>
        <dbReference type="ChEBI" id="CHEBI:59789"/>
    </ligand>
</feature>
<dbReference type="NCBIfam" id="TIGR01983">
    <property type="entry name" value="UbiG"/>
    <property type="match status" value="1"/>
</dbReference>
<keyword evidence="1 5" id="KW-0489">Methyltransferase</keyword>
<dbReference type="GO" id="GO:0061542">
    <property type="term" value="F:3-demethylubiquinol 3-O-methyltransferase activity"/>
    <property type="evidence" value="ECO:0007669"/>
    <property type="project" value="UniProtKB-UniRule"/>
</dbReference>
<dbReference type="EC" id="2.1.1.64" evidence="5"/>
<keyword evidence="5" id="KW-0479">Metal-binding</keyword>
<dbReference type="Gene3D" id="3.40.50.150">
    <property type="entry name" value="Vaccinia Virus protein VP39"/>
    <property type="match status" value="1"/>
</dbReference>
<feature type="binding site" evidence="5">
    <location>
        <position position="210"/>
    </location>
    <ligand>
        <name>S-adenosyl-L-methionine</name>
        <dbReference type="ChEBI" id="CHEBI:59789"/>
    </ligand>
</feature>
<sequence>MMVFLVSFISVEMKSMHCAPLFRQLVFSRSLHYSKTIFHNGRGLTSTSESEMSHFNALASSWWDVNGPQRILHKMNLLRMDFIHDTIRQNLKLNENTDDEVYIPPFSVDLLPQGIKNKIDEDQEMRRDEILNDSSLTVLDVGCGGGILSESMARLSFVSSVKGIDLSADVLEAAKLHKQKDPMLKDKLSYTLNAIEDIPETERFDIVTMFEVLEHVDYPSRVLLEGLKRLESGGWLFLSTINRDFVSWFTTIFMGEHVLRIVPVGTHTLEKYINQSEIKDWLQEDSNRKSEFRVADTKGCVYLPAYGWKFTSCPDVGNYFMAIQRVK</sequence>
<dbReference type="InterPro" id="IPR029063">
    <property type="entry name" value="SAM-dependent_MTases_sf"/>
</dbReference>
<comment type="catalytic activity">
    <reaction evidence="5">
        <text>a 3,4-dihydroxy-5-(all-trans-polyprenyl)benzoate + S-adenosyl-L-methionine = a 4-hydroxy-3-methoxy-5-(all-trans-polyprenyl)benzoate + S-adenosyl-L-homocysteine + H(+)</text>
        <dbReference type="Rhea" id="RHEA:44452"/>
        <dbReference type="Rhea" id="RHEA-COMP:10930"/>
        <dbReference type="Rhea" id="RHEA-COMP:10931"/>
        <dbReference type="ChEBI" id="CHEBI:15378"/>
        <dbReference type="ChEBI" id="CHEBI:57856"/>
        <dbReference type="ChEBI" id="CHEBI:59789"/>
        <dbReference type="ChEBI" id="CHEBI:64694"/>
        <dbReference type="ChEBI" id="CHEBI:84443"/>
        <dbReference type="EC" id="2.1.1.114"/>
    </reaction>
</comment>
<feature type="binding site" evidence="5">
    <location>
        <position position="214"/>
    </location>
    <ligand>
        <name>Mg(2+)</name>
        <dbReference type="ChEBI" id="CHEBI:18420"/>
    </ligand>
</feature>
<dbReference type="CDD" id="cd02440">
    <property type="entry name" value="AdoMet_MTases"/>
    <property type="match status" value="1"/>
</dbReference>
<dbReference type="Proteomes" id="UP000030161">
    <property type="component" value="Unassembled WGS sequence"/>
</dbReference>
<comment type="subcellular location">
    <subcellularLocation>
        <location evidence="5">Mitochondrion inner membrane</location>
        <topology evidence="5">Peripheral membrane protein</topology>
        <orientation evidence="5">Matrix side</orientation>
    </subcellularLocation>
</comment>
<dbReference type="Pfam" id="PF13489">
    <property type="entry name" value="Methyltransf_23"/>
    <property type="match status" value="1"/>
</dbReference>
<name>A0AB34PMQ9_CANAX</name>